<evidence type="ECO:0000256" key="3">
    <source>
        <dbReference type="ARBA" id="ARBA00023155"/>
    </source>
</evidence>
<dbReference type="Gene3D" id="3.30.530.20">
    <property type="match status" value="1"/>
</dbReference>
<dbReference type="AlphaFoldDB" id="A0AAV0Z3Y7"/>
<accession>A0AAV0Z3Y7</accession>
<dbReference type="SMART" id="SM00234">
    <property type="entry name" value="START"/>
    <property type="match status" value="1"/>
</dbReference>
<keyword evidence="8" id="KW-1185">Reference proteome</keyword>
<reference evidence="7 8" key="1">
    <citation type="submission" date="2023-01" db="EMBL/GenBank/DDBJ databases">
        <authorList>
            <person name="Kreplak J."/>
        </authorList>
    </citation>
    <scope>NUCLEOTIDE SEQUENCE [LARGE SCALE GENOMIC DNA]</scope>
</reference>
<keyword evidence="1" id="KW-0805">Transcription regulation</keyword>
<evidence type="ECO:0000256" key="1">
    <source>
        <dbReference type="ARBA" id="ARBA00023015"/>
    </source>
</evidence>
<keyword evidence="3" id="KW-0371">Homeobox</keyword>
<evidence type="ECO:0000256" key="4">
    <source>
        <dbReference type="ARBA" id="ARBA00023163"/>
    </source>
</evidence>
<dbReference type="CDD" id="cd08875">
    <property type="entry name" value="START_ArGLABRA2_like"/>
    <property type="match status" value="1"/>
</dbReference>
<evidence type="ECO:0000313" key="8">
    <source>
        <dbReference type="Proteomes" id="UP001157006"/>
    </source>
</evidence>
<dbReference type="PROSITE" id="PS50848">
    <property type="entry name" value="START"/>
    <property type="match status" value="1"/>
</dbReference>
<dbReference type="GO" id="GO:0008289">
    <property type="term" value="F:lipid binding"/>
    <property type="evidence" value="ECO:0007669"/>
    <property type="project" value="InterPro"/>
</dbReference>
<dbReference type="InterPro" id="IPR002913">
    <property type="entry name" value="START_lipid-bd_dom"/>
</dbReference>
<organism evidence="7 8">
    <name type="scientific">Vicia faba</name>
    <name type="common">Broad bean</name>
    <name type="synonym">Faba vulgaris</name>
    <dbReference type="NCBI Taxonomy" id="3906"/>
    <lineage>
        <taxon>Eukaryota</taxon>
        <taxon>Viridiplantae</taxon>
        <taxon>Streptophyta</taxon>
        <taxon>Embryophyta</taxon>
        <taxon>Tracheophyta</taxon>
        <taxon>Spermatophyta</taxon>
        <taxon>Magnoliopsida</taxon>
        <taxon>eudicotyledons</taxon>
        <taxon>Gunneridae</taxon>
        <taxon>Pentapetalae</taxon>
        <taxon>rosids</taxon>
        <taxon>fabids</taxon>
        <taxon>Fabales</taxon>
        <taxon>Fabaceae</taxon>
        <taxon>Papilionoideae</taxon>
        <taxon>50 kb inversion clade</taxon>
        <taxon>NPAAA clade</taxon>
        <taxon>Hologalegina</taxon>
        <taxon>IRL clade</taxon>
        <taxon>Fabeae</taxon>
        <taxon>Vicia</taxon>
    </lineage>
</organism>
<sequence length="630" mass="70442">MQRASDLLFGVSMFAEPISIKIIDRTSSAMNELCNIGIRGKPLWHQHNSDRYESLNNIEYLKYSGCVDATLMDIVKLAEVGKLQALPSFDPYGNQINSMSNENSVRGLQIEASRDTTMVNAGPNGIVELLMNVNQWWMTFHNIVSRATILGSFMNGVEGSYDGRLHVMNAEFHLPSPVVPTRECCFARYCKQFSPNDWAVVDVSLEDLFPYPSNNFRKRPSGCLIKGMPNGGSKVTWVEHVEADHSQLNDLFKPLVTSGLAFGATRWLASLVRHFEWSETLKTTQFFTDGNAFIPQIGRTSFLKLADRMMRKFCANLSATTTNPWMRLAPFPGSTDVRVMIQNNMSGTSNNPVGTTIVFSTTIWLNISPNQLFNFLRHEKSRNKWDILSKSLSIQQFACMTIGEHLENRVSLLRASNSKDKTEIFYLQESYADETASYVIYAPLDESALIHLAKGSSPDNVIAFPSGFAIIPGGLPKDKGNNTSRNESLLTISFNLIDKASNITSIPPESVQTIYGIITETVTAIKDALSCHSRLNNWQTFATIVSITANKKKVQVLNGTNLKEWNENMEIILGCMGFNLALRMKQPPSPSESGSSEQRKYYEKWDRSNRMSHALICSEVNLASVPGNTR</sequence>
<dbReference type="InterPro" id="IPR057993">
    <property type="entry name" value="HD-Zip_IV_C"/>
</dbReference>
<dbReference type="Pfam" id="PF01852">
    <property type="entry name" value="START"/>
    <property type="match status" value="1"/>
</dbReference>
<keyword evidence="4" id="KW-0804">Transcription</keyword>
<dbReference type="Pfam" id="PF25797">
    <property type="entry name" value="PDF2_C"/>
    <property type="match status" value="1"/>
</dbReference>
<dbReference type="SUPFAM" id="SSF55961">
    <property type="entry name" value="Bet v1-like"/>
    <property type="match status" value="2"/>
</dbReference>
<gene>
    <name evidence="7" type="ORF">VFH_I069200</name>
</gene>
<evidence type="ECO:0000259" key="6">
    <source>
        <dbReference type="PROSITE" id="PS50848"/>
    </source>
</evidence>
<dbReference type="Proteomes" id="UP001157006">
    <property type="component" value="Chromosome 1S"/>
</dbReference>
<dbReference type="PANTHER" id="PTHR45654:SF48">
    <property type="entry name" value="START DOMAIN-CONTAINING PROTEIN"/>
    <property type="match status" value="1"/>
</dbReference>
<evidence type="ECO:0000256" key="5">
    <source>
        <dbReference type="ARBA" id="ARBA00023242"/>
    </source>
</evidence>
<evidence type="ECO:0000313" key="7">
    <source>
        <dbReference type="EMBL" id="CAI8592994.1"/>
    </source>
</evidence>
<protein>
    <recommendedName>
        <fullName evidence="6">START domain-containing protein</fullName>
    </recommendedName>
</protein>
<keyword evidence="2" id="KW-0238">DNA-binding</keyword>
<feature type="domain" description="START" evidence="6">
    <location>
        <begin position="15"/>
        <end position="280"/>
    </location>
</feature>
<keyword evidence="5" id="KW-0539">Nucleus</keyword>
<proteinExistence type="predicted"/>
<evidence type="ECO:0000256" key="2">
    <source>
        <dbReference type="ARBA" id="ARBA00023125"/>
    </source>
</evidence>
<dbReference type="EMBL" id="OX451735">
    <property type="protein sequence ID" value="CAI8592994.1"/>
    <property type="molecule type" value="Genomic_DNA"/>
</dbReference>
<name>A0AAV0Z3Y7_VICFA</name>
<dbReference type="InterPro" id="IPR023393">
    <property type="entry name" value="START-like_dom_sf"/>
</dbReference>
<dbReference type="InterPro" id="IPR042160">
    <property type="entry name" value="HD-Zip_IV"/>
</dbReference>
<dbReference type="PANTHER" id="PTHR45654">
    <property type="entry name" value="HOMEOBOX-LEUCINE ZIPPER PROTEIN MERISTEM L1"/>
    <property type="match status" value="1"/>
</dbReference>
<dbReference type="GO" id="GO:0003677">
    <property type="term" value="F:DNA binding"/>
    <property type="evidence" value="ECO:0007669"/>
    <property type="project" value="UniProtKB-KW"/>
</dbReference>